<gene>
    <name evidence="4" type="ORF">BVC80_1761g42</name>
</gene>
<dbReference type="OMA" id="NECMEMF"/>
<dbReference type="Proteomes" id="UP000195402">
    <property type="component" value="Unassembled WGS sequence"/>
</dbReference>
<keyword evidence="5" id="KW-1185">Reference proteome</keyword>
<keyword evidence="2" id="KW-0804">Transcription</keyword>
<dbReference type="FunCoup" id="A0A200QT86">
    <property type="interactions" value="226"/>
</dbReference>
<dbReference type="FunFam" id="1.25.70.10:FF:000001">
    <property type="entry name" value="Mitochondrial transcription termination factor-like"/>
    <property type="match status" value="1"/>
</dbReference>
<dbReference type="AlphaFoldDB" id="A0A200QT86"/>
<sequence>MRALLSPNSLLSSSQCRSWFSSIIKINNNFSLFHFSSSVPSPVNNPNTVSINYLIETFGFSKSQADSASKCFRSVTGPKKPDSVVHLLQEFGLSETQIRYTVLLEPRILSSDAEKTLKPKLSLFQKELGLTGSNLGCFISKNPNLLFVSLDRRLIPNISVLKKIIPEIENENGDRRHLLRVLQRCNWIITGDPKKSKLLPNISFLQSCGIVGSQLSNLLKREPSMFIKRESALRDLVRKAQDMGFSCQSRMLVHALYTLGSLSSKTLERKFKLLRSFGFSQEECSIMFRSTPGLLRSSAEKLRLGIEFFYSAGFERALLVQYPTCLMQSLNKTVIPRFKVYQILKLKRLKVPSFICLLILSEKRFLEKFVFKFGDKAEELLAAYNVNVLNSLME</sequence>
<keyword evidence="2" id="KW-0805">Transcription regulation</keyword>
<proteinExistence type="inferred from homology"/>
<accession>A0A200QT86</accession>
<evidence type="ECO:0000256" key="2">
    <source>
        <dbReference type="ARBA" id="ARBA00022472"/>
    </source>
</evidence>
<keyword evidence="2" id="KW-0806">Transcription termination</keyword>
<dbReference type="PANTHER" id="PTHR13068">
    <property type="entry name" value="CGI-12 PROTEIN-RELATED"/>
    <property type="match status" value="1"/>
</dbReference>
<name>A0A200QT86_MACCD</name>
<dbReference type="EMBL" id="MVGT01001101">
    <property type="protein sequence ID" value="OVA13677.1"/>
    <property type="molecule type" value="Genomic_DNA"/>
</dbReference>
<dbReference type="GO" id="GO:0006353">
    <property type="term" value="P:DNA-templated transcription termination"/>
    <property type="evidence" value="ECO:0007669"/>
    <property type="project" value="UniProtKB-KW"/>
</dbReference>
<dbReference type="Pfam" id="PF02536">
    <property type="entry name" value="mTERF"/>
    <property type="match status" value="2"/>
</dbReference>
<organism evidence="4 5">
    <name type="scientific">Macleaya cordata</name>
    <name type="common">Five-seeded plume-poppy</name>
    <name type="synonym">Bocconia cordata</name>
    <dbReference type="NCBI Taxonomy" id="56857"/>
    <lineage>
        <taxon>Eukaryota</taxon>
        <taxon>Viridiplantae</taxon>
        <taxon>Streptophyta</taxon>
        <taxon>Embryophyta</taxon>
        <taxon>Tracheophyta</taxon>
        <taxon>Spermatophyta</taxon>
        <taxon>Magnoliopsida</taxon>
        <taxon>Ranunculales</taxon>
        <taxon>Papaveraceae</taxon>
        <taxon>Papaveroideae</taxon>
        <taxon>Macleaya</taxon>
    </lineage>
</organism>
<dbReference type="InterPro" id="IPR003690">
    <property type="entry name" value="MTERF"/>
</dbReference>
<protein>
    <submittedName>
        <fullName evidence="4">Mitochodrial transcription termination factor-related</fullName>
    </submittedName>
</protein>
<dbReference type="STRING" id="56857.A0A200QT86"/>
<evidence type="ECO:0000256" key="3">
    <source>
        <dbReference type="ARBA" id="ARBA00022946"/>
    </source>
</evidence>
<dbReference type="PANTHER" id="PTHR13068:SF173">
    <property type="entry name" value="EMB|CAB62602.1"/>
    <property type="match status" value="1"/>
</dbReference>
<dbReference type="SMART" id="SM00733">
    <property type="entry name" value="Mterf"/>
    <property type="match status" value="7"/>
</dbReference>
<dbReference type="InterPro" id="IPR038538">
    <property type="entry name" value="MTERF_sf"/>
</dbReference>
<dbReference type="InParanoid" id="A0A200QT86"/>
<dbReference type="Gene3D" id="1.25.70.10">
    <property type="entry name" value="Transcription termination factor 3, mitochondrial"/>
    <property type="match status" value="2"/>
</dbReference>
<dbReference type="OrthoDB" id="637682at2759"/>
<evidence type="ECO:0000256" key="1">
    <source>
        <dbReference type="ARBA" id="ARBA00007692"/>
    </source>
</evidence>
<keyword evidence="3" id="KW-0809">Transit peptide</keyword>
<reference evidence="4 5" key="1">
    <citation type="journal article" date="2017" name="Mol. Plant">
        <title>The Genome of Medicinal Plant Macleaya cordata Provides New Insights into Benzylisoquinoline Alkaloids Metabolism.</title>
        <authorList>
            <person name="Liu X."/>
            <person name="Liu Y."/>
            <person name="Huang P."/>
            <person name="Ma Y."/>
            <person name="Qing Z."/>
            <person name="Tang Q."/>
            <person name="Cao H."/>
            <person name="Cheng P."/>
            <person name="Zheng Y."/>
            <person name="Yuan Z."/>
            <person name="Zhou Y."/>
            <person name="Liu J."/>
            <person name="Tang Z."/>
            <person name="Zhuo Y."/>
            <person name="Zhang Y."/>
            <person name="Yu L."/>
            <person name="Huang J."/>
            <person name="Yang P."/>
            <person name="Peng Q."/>
            <person name="Zhang J."/>
            <person name="Jiang W."/>
            <person name="Zhang Z."/>
            <person name="Lin K."/>
            <person name="Ro D.K."/>
            <person name="Chen X."/>
            <person name="Xiong X."/>
            <person name="Shang Y."/>
            <person name="Huang S."/>
            <person name="Zeng J."/>
        </authorList>
    </citation>
    <scope>NUCLEOTIDE SEQUENCE [LARGE SCALE GENOMIC DNA]</scope>
    <source>
        <strain evidence="5">cv. BLH2017</strain>
        <tissue evidence="4">Root</tissue>
    </source>
</reference>
<dbReference type="GO" id="GO:0003676">
    <property type="term" value="F:nucleic acid binding"/>
    <property type="evidence" value="ECO:0007669"/>
    <property type="project" value="InterPro"/>
</dbReference>
<evidence type="ECO:0000313" key="5">
    <source>
        <dbReference type="Proteomes" id="UP000195402"/>
    </source>
</evidence>
<comment type="caution">
    <text evidence="4">The sequence shown here is derived from an EMBL/GenBank/DDBJ whole genome shotgun (WGS) entry which is preliminary data.</text>
</comment>
<evidence type="ECO:0000313" key="4">
    <source>
        <dbReference type="EMBL" id="OVA13677.1"/>
    </source>
</evidence>
<comment type="similarity">
    <text evidence="1">Belongs to the mTERF family.</text>
</comment>